<keyword evidence="5" id="KW-1185">Reference proteome</keyword>
<feature type="chain" id="PRO_5025663410" description="Rhodanase C-terminal domain-containing protein" evidence="2">
    <location>
        <begin position="30"/>
        <end position="114"/>
    </location>
</feature>
<dbReference type="Pfam" id="PF12368">
    <property type="entry name" value="Rhodanese_C"/>
    <property type="match status" value="1"/>
</dbReference>
<dbReference type="Ensembl" id="ENSMMDT00005003683.1">
    <property type="protein sequence ID" value="ENSMMDP00005003589.1"/>
    <property type="gene ID" value="ENSMMDG00005001990.1"/>
</dbReference>
<evidence type="ECO:0000259" key="3">
    <source>
        <dbReference type="Pfam" id="PF12368"/>
    </source>
</evidence>
<evidence type="ECO:0000313" key="4">
    <source>
        <dbReference type="Ensembl" id="ENSMMDP00005003589.1"/>
    </source>
</evidence>
<feature type="domain" description="Rhodanase C-terminal" evidence="3">
    <location>
        <begin position="27"/>
        <end position="70"/>
    </location>
</feature>
<evidence type="ECO:0000313" key="5">
    <source>
        <dbReference type="Proteomes" id="UP000472263"/>
    </source>
</evidence>
<reference evidence="4" key="3">
    <citation type="submission" date="2025-09" db="UniProtKB">
        <authorList>
            <consortium name="Ensembl"/>
        </authorList>
    </citation>
    <scope>IDENTIFICATION</scope>
</reference>
<organism evidence="4 5">
    <name type="scientific">Myripristis murdjan</name>
    <name type="common">pinecone soldierfish</name>
    <dbReference type="NCBI Taxonomy" id="586833"/>
    <lineage>
        <taxon>Eukaryota</taxon>
        <taxon>Metazoa</taxon>
        <taxon>Chordata</taxon>
        <taxon>Craniata</taxon>
        <taxon>Vertebrata</taxon>
        <taxon>Euteleostomi</taxon>
        <taxon>Actinopterygii</taxon>
        <taxon>Neopterygii</taxon>
        <taxon>Teleostei</taxon>
        <taxon>Neoteleostei</taxon>
        <taxon>Acanthomorphata</taxon>
        <taxon>Holocentriformes</taxon>
        <taxon>Holocentridae</taxon>
        <taxon>Myripristis</taxon>
    </lineage>
</organism>
<evidence type="ECO:0000256" key="1">
    <source>
        <dbReference type="SAM" id="MobiDB-lite"/>
    </source>
</evidence>
<dbReference type="InterPro" id="IPR022111">
    <property type="entry name" value="Rhodanese_C"/>
</dbReference>
<name>A0A667WT02_9TELE</name>
<keyword evidence="2" id="KW-0732">Signal</keyword>
<evidence type="ECO:0000256" key="2">
    <source>
        <dbReference type="SAM" id="SignalP"/>
    </source>
</evidence>
<accession>A0A667WT02</accession>
<protein>
    <recommendedName>
        <fullName evidence="3">Rhodanase C-terminal domain-containing protein</fullName>
    </recommendedName>
</protein>
<dbReference type="Proteomes" id="UP000472263">
    <property type="component" value="Chromosome 9"/>
</dbReference>
<reference evidence="4" key="2">
    <citation type="submission" date="2025-08" db="UniProtKB">
        <authorList>
            <consortium name="Ensembl"/>
        </authorList>
    </citation>
    <scope>IDENTIFICATION</scope>
</reference>
<feature type="region of interest" description="Disordered" evidence="1">
    <location>
        <begin position="70"/>
        <end position="89"/>
    </location>
</feature>
<reference evidence="4" key="1">
    <citation type="submission" date="2019-06" db="EMBL/GenBank/DDBJ databases">
        <authorList>
            <consortium name="Wellcome Sanger Institute Data Sharing"/>
        </authorList>
    </citation>
    <scope>NUCLEOTIDE SEQUENCE [LARGE SCALE GENOMIC DNA]</scope>
</reference>
<sequence length="114" mass="12785">MWSHSLCLALKVETSCHFVVTLFLPGSDCRYCGAPWDQYQLRSTHFCCQLVLSCPVCRQDGRTACCPTCQTKGRAQSDESTPAPPHREECECTVQHPRIPMTLAATRRSLPVLE</sequence>
<feature type="compositionally biased region" description="Polar residues" evidence="1">
    <location>
        <begin position="70"/>
        <end position="80"/>
    </location>
</feature>
<feature type="signal peptide" evidence="2">
    <location>
        <begin position="1"/>
        <end position="29"/>
    </location>
</feature>
<dbReference type="GeneTree" id="ENSGT00940000181570"/>
<dbReference type="AlphaFoldDB" id="A0A667WT02"/>
<dbReference type="InParanoid" id="A0A667WT02"/>
<proteinExistence type="predicted"/>